<feature type="signal peptide" evidence="1">
    <location>
        <begin position="1"/>
        <end position="27"/>
    </location>
</feature>
<dbReference type="Pfam" id="PF13365">
    <property type="entry name" value="Trypsin_2"/>
    <property type="match status" value="1"/>
</dbReference>
<dbReference type="InterPro" id="IPR011990">
    <property type="entry name" value="TPR-like_helical_dom_sf"/>
</dbReference>
<dbReference type="InterPro" id="IPR043504">
    <property type="entry name" value="Peptidase_S1_PA_chymotrypsin"/>
</dbReference>
<dbReference type="SUPFAM" id="SSF48452">
    <property type="entry name" value="TPR-like"/>
    <property type="match status" value="1"/>
</dbReference>
<evidence type="ECO:0000313" key="3">
    <source>
        <dbReference type="Proteomes" id="UP000216446"/>
    </source>
</evidence>
<dbReference type="Gene3D" id="2.40.10.10">
    <property type="entry name" value="Trypsin-like serine proteases"/>
    <property type="match status" value="2"/>
</dbReference>
<dbReference type="AlphaFoldDB" id="A0A259TVJ3"/>
<keyword evidence="1" id="KW-0732">Signal</keyword>
<evidence type="ECO:0000313" key="2">
    <source>
        <dbReference type="EMBL" id="OZC01763.1"/>
    </source>
</evidence>
<dbReference type="InParanoid" id="A0A259TVJ3"/>
<organism evidence="2 3">
    <name type="scientific">Rubricoccus marinus</name>
    <dbReference type="NCBI Taxonomy" id="716817"/>
    <lineage>
        <taxon>Bacteria</taxon>
        <taxon>Pseudomonadati</taxon>
        <taxon>Rhodothermota</taxon>
        <taxon>Rhodothermia</taxon>
        <taxon>Rhodothermales</taxon>
        <taxon>Rubricoccaceae</taxon>
        <taxon>Rubricoccus</taxon>
    </lineage>
</organism>
<dbReference type="RefSeq" id="WP_094545382.1">
    <property type="nucleotide sequence ID" value="NZ_MQWB01000001.1"/>
</dbReference>
<evidence type="ECO:0000256" key="1">
    <source>
        <dbReference type="SAM" id="SignalP"/>
    </source>
</evidence>
<comment type="caution">
    <text evidence="2">The sequence shown here is derived from an EMBL/GenBank/DDBJ whole genome shotgun (WGS) entry which is preliminary data.</text>
</comment>
<keyword evidence="3" id="KW-1185">Reference proteome</keyword>
<dbReference type="Gene3D" id="1.25.40.10">
    <property type="entry name" value="Tetratricopeptide repeat domain"/>
    <property type="match status" value="1"/>
</dbReference>
<evidence type="ECO:0008006" key="4">
    <source>
        <dbReference type="Google" id="ProtNLM"/>
    </source>
</evidence>
<dbReference type="InterPro" id="IPR009003">
    <property type="entry name" value="Peptidase_S1_PA"/>
</dbReference>
<feature type="chain" id="PRO_5011994524" description="Serine protease" evidence="1">
    <location>
        <begin position="28"/>
        <end position="576"/>
    </location>
</feature>
<dbReference type="Proteomes" id="UP000216446">
    <property type="component" value="Unassembled WGS sequence"/>
</dbReference>
<reference evidence="2 3" key="1">
    <citation type="submission" date="2016-11" db="EMBL/GenBank/DDBJ databases">
        <title>Study of marine rhodopsin-containing bacteria.</title>
        <authorList>
            <person name="Yoshizawa S."/>
            <person name="Kumagai Y."/>
            <person name="Kogure K."/>
        </authorList>
    </citation>
    <scope>NUCLEOTIDE SEQUENCE [LARGE SCALE GENOMIC DNA]</scope>
    <source>
        <strain evidence="2 3">SG-29</strain>
    </source>
</reference>
<name>A0A259TVJ3_9BACT</name>
<sequence>MSRLLCLALSVLALPLAVRWAAPEASAADVAPLALEHADAPAPEAAAREAELFSTLDRRVVRVGETVTLVVELAVALQDETSGVPFIRALTASAPEASEDVALESAGPVVQHWDRGVLQLERRYTLRVLREGDLSVAPLALDLGGRTLETRRQRLRGYAVQPDHAAASVVAIVADGRQGRAPFRRVGSAWLAAPDALVTAYHVVVGAGRVRVQLPSGRIVSVRRVWALDPERDIAVLHIDPRETEGMAALPVAPPEAAGDAVAFTFGWPLANGGDAFERPQVGTAAALYTGIGPDLRTAGNAVRPGDSGGPLLDARGRVLGVVVSGRSTNGEADLLREDVCLAADPVPALRQRPSRPVPLARALRHAARALPAARAFEAATALTGPGHRPADAPRHRALLMDAARAAPQDAALQFLAGSVLEALGEDDEAARIYQGAHEAGYFPAAYALAHHHLETDPIQAERLFREIRASDAYAHLGAMGHARALVALSRWREAEDALAEVLDHEPTYAPALYLLGVVRLARGEDDAALALERRLASAPGWAASLRFLLRNEVLRPTALRPLARVRLAPEVPLGY</sequence>
<protein>
    <recommendedName>
        <fullName evidence="4">Serine protease</fullName>
    </recommendedName>
</protein>
<accession>A0A259TVJ3</accession>
<dbReference type="SUPFAM" id="SSF50494">
    <property type="entry name" value="Trypsin-like serine proteases"/>
    <property type="match status" value="1"/>
</dbReference>
<dbReference type="OrthoDB" id="1522627at2"/>
<proteinExistence type="predicted"/>
<dbReference type="EMBL" id="MQWB01000001">
    <property type="protein sequence ID" value="OZC01763.1"/>
    <property type="molecule type" value="Genomic_DNA"/>
</dbReference>
<gene>
    <name evidence="2" type="ORF">BSZ36_01425</name>
</gene>